<keyword evidence="3" id="KW-0808">Transferase</keyword>
<dbReference type="RefSeq" id="XP_033782700.1">
    <property type="nucleotide sequence ID" value="XM_033926809.1"/>
</dbReference>
<protein>
    <submittedName>
        <fullName evidence="13 14">Nicotinamide riboside kinase 1 isoform X1</fullName>
    </submittedName>
</protein>
<evidence type="ECO:0000256" key="4">
    <source>
        <dbReference type="ARBA" id="ARBA00022723"/>
    </source>
</evidence>
<accession>A0A6P8PM24</accession>
<dbReference type="SUPFAM" id="SSF52540">
    <property type="entry name" value="P-loop containing nucleoside triphosphate hydrolases"/>
    <property type="match status" value="1"/>
</dbReference>
<evidence type="ECO:0000256" key="6">
    <source>
        <dbReference type="ARBA" id="ARBA00022777"/>
    </source>
</evidence>
<dbReference type="RefSeq" id="XP_033782694.1">
    <property type="nucleotide sequence ID" value="XM_033926803.1"/>
</dbReference>
<dbReference type="GO" id="GO:0019674">
    <property type="term" value="P:NAD+ metabolic process"/>
    <property type="evidence" value="ECO:0007669"/>
    <property type="project" value="UniProtKB-ARBA"/>
</dbReference>
<keyword evidence="2" id="KW-0662">Pyridine nucleotide biosynthesis</keyword>
<comment type="catalytic activity">
    <reaction evidence="9">
        <text>beta-nicotinamide D-riboside + ATP = beta-nicotinamide D-ribonucleotide + ADP + H(+)</text>
        <dbReference type="Rhea" id="RHEA:14017"/>
        <dbReference type="ChEBI" id="CHEBI:14649"/>
        <dbReference type="ChEBI" id="CHEBI:15378"/>
        <dbReference type="ChEBI" id="CHEBI:15927"/>
        <dbReference type="ChEBI" id="CHEBI:30616"/>
        <dbReference type="ChEBI" id="CHEBI:456216"/>
        <dbReference type="EC" id="2.7.1.22"/>
    </reaction>
</comment>
<evidence type="ECO:0000256" key="1">
    <source>
        <dbReference type="ARBA" id="ARBA00004790"/>
    </source>
</evidence>
<keyword evidence="12" id="KW-1185">Reference proteome</keyword>
<comment type="pathway">
    <text evidence="1">Cofactor biosynthesis; NAD(+) biosynthesis.</text>
</comment>
<name>A0A6P8PM24_GEOSA</name>
<evidence type="ECO:0000313" key="14">
    <source>
        <dbReference type="RefSeq" id="XP_033782700.1"/>
    </source>
</evidence>
<dbReference type="GO" id="GO:0019363">
    <property type="term" value="P:pyridine nucleotide biosynthetic process"/>
    <property type="evidence" value="ECO:0007669"/>
    <property type="project" value="UniProtKB-KW"/>
</dbReference>
<dbReference type="GO" id="GO:0050262">
    <property type="term" value="F:ribosylnicotinamide kinase activity"/>
    <property type="evidence" value="ECO:0007669"/>
    <property type="project" value="UniProtKB-EC"/>
</dbReference>
<proteinExistence type="inferred from homology"/>
<dbReference type="CTD" id="54981"/>
<keyword evidence="8" id="KW-0460">Magnesium</keyword>
<dbReference type="GO" id="GO:0005829">
    <property type="term" value="C:cytosol"/>
    <property type="evidence" value="ECO:0007669"/>
    <property type="project" value="UniProtKB-ARBA"/>
</dbReference>
<sequence>MKTFIVGIGGMTNGGKTTLTRRLQPLLPSCSVIAQDDFFKPESEVAVDQNGFKQYDVLDALDMEAMMRRVYSWLKTPRGFQTSILDNAKVSLCNNQDGADDVHSLIIEGFLLYNYKPLEEVFNRRYFLTIPYEECKRRRSTRIYEPPDPPGYFDGHVWPMYLQNRSEMQKIAQNIVYLDGTTAEEDILSQVYDDIKRELEKLKGSEISA</sequence>
<dbReference type="GO" id="GO:0046872">
    <property type="term" value="F:metal ion binding"/>
    <property type="evidence" value="ECO:0007669"/>
    <property type="project" value="UniProtKB-KW"/>
</dbReference>
<dbReference type="Proteomes" id="UP000515159">
    <property type="component" value="Chromosome 1"/>
</dbReference>
<dbReference type="InterPro" id="IPR027417">
    <property type="entry name" value="P-loop_NTPase"/>
</dbReference>
<evidence type="ECO:0000256" key="2">
    <source>
        <dbReference type="ARBA" id="ARBA00022642"/>
    </source>
</evidence>
<dbReference type="GO" id="GO:0005524">
    <property type="term" value="F:ATP binding"/>
    <property type="evidence" value="ECO:0007669"/>
    <property type="project" value="UniProtKB-KW"/>
</dbReference>
<evidence type="ECO:0000313" key="13">
    <source>
        <dbReference type="RefSeq" id="XP_033782694.1"/>
    </source>
</evidence>
<keyword evidence="7" id="KW-0067">ATP-binding</keyword>
<dbReference type="OrthoDB" id="10041966at2759"/>
<reference evidence="13 14" key="1">
    <citation type="submission" date="2025-04" db="UniProtKB">
        <authorList>
            <consortium name="RefSeq"/>
        </authorList>
    </citation>
    <scope>IDENTIFICATION</scope>
</reference>
<organism evidence="12 14">
    <name type="scientific">Geotrypetes seraphini</name>
    <name type="common">Gaboon caecilian</name>
    <name type="synonym">Caecilia seraphini</name>
    <dbReference type="NCBI Taxonomy" id="260995"/>
    <lineage>
        <taxon>Eukaryota</taxon>
        <taxon>Metazoa</taxon>
        <taxon>Chordata</taxon>
        <taxon>Craniata</taxon>
        <taxon>Vertebrata</taxon>
        <taxon>Euteleostomi</taxon>
        <taxon>Amphibia</taxon>
        <taxon>Gymnophiona</taxon>
        <taxon>Geotrypetes</taxon>
    </lineage>
</organism>
<keyword evidence="5" id="KW-0547">Nucleotide-binding</keyword>
<evidence type="ECO:0000256" key="5">
    <source>
        <dbReference type="ARBA" id="ARBA00022741"/>
    </source>
</evidence>
<evidence type="ECO:0000256" key="10">
    <source>
        <dbReference type="ARBA" id="ARBA00051194"/>
    </source>
</evidence>
<evidence type="ECO:0000256" key="9">
    <source>
        <dbReference type="ARBA" id="ARBA00050738"/>
    </source>
</evidence>
<evidence type="ECO:0000256" key="3">
    <source>
        <dbReference type="ARBA" id="ARBA00022679"/>
    </source>
</evidence>
<dbReference type="KEGG" id="gsh:117351479"/>
<keyword evidence="6 13" id="KW-0418">Kinase</keyword>
<dbReference type="GeneID" id="117351479"/>
<keyword evidence="4" id="KW-0479">Metal-binding</keyword>
<dbReference type="PANTHER" id="PTHR10285">
    <property type="entry name" value="URIDINE KINASE"/>
    <property type="match status" value="1"/>
</dbReference>
<comment type="catalytic activity">
    <reaction evidence="10">
        <text>beta-D-ribosylnicotinate + ATP = nicotinate beta-D-ribonucleotide + ADP + H(+)</text>
        <dbReference type="Rhea" id="RHEA:25568"/>
        <dbReference type="ChEBI" id="CHEBI:15378"/>
        <dbReference type="ChEBI" id="CHEBI:30616"/>
        <dbReference type="ChEBI" id="CHEBI:57502"/>
        <dbReference type="ChEBI" id="CHEBI:58527"/>
        <dbReference type="ChEBI" id="CHEBI:456216"/>
        <dbReference type="EC" id="2.7.1.173"/>
    </reaction>
</comment>
<evidence type="ECO:0000256" key="7">
    <source>
        <dbReference type="ARBA" id="ARBA00022840"/>
    </source>
</evidence>
<dbReference type="GO" id="GO:0061769">
    <property type="term" value="F:nicotinate riboside kinase activity"/>
    <property type="evidence" value="ECO:0007669"/>
    <property type="project" value="UniProtKB-ARBA"/>
</dbReference>
<dbReference type="FunFam" id="3.40.50.300:FF:000853">
    <property type="entry name" value="Nicotinamide riboside kinase 1"/>
    <property type="match status" value="1"/>
</dbReference>
<comment type="similarity">
    <text evidence="11">Belongs to the uridine kinase family. NRK subfamily.</text>
</comment>
<dbReference type="AlphaFoldDB" id="A0A6P8PM24"/>
<gene>
    <name evidence="13 14" type="primary">NMRK1</name>
</gene>
<dbReference type="CDD" id="cd02024">
    <property type="entry name" value="NRK1"/>
    <property type="match status" value="1"/>
</dbReference>
<evidence type="ECO:0000256" key="11">
    <source>
        <dbReference type="ARBA" id="ARBA00060898"/>
    </source>
</evidence>
<evidence type="ECO:0000313" key="12">
    <source>
        <dbReference type="Proteomes" id="UP000515159"/>
    </source>
</evidence>
<dbReference type="Pfam" id="PF13238">
    <property type="entry name" value="AAA_18"/>
    <property type="match status" value="1"/>
</dbReference>
<dbReference type="Gene3D" id="3.40.50.300">
    <property type="entry name" value="P-loop containing nucleotide triphosphate hydrolases"/>
    <property type="match status" value="1"/>
</dbReference>
<evidence type="ECO:0000256" key="8">
    <source>
        <dbReference type="ARBA" id="ARBA00022842"/>
    </source>
</evidence>